<protein>
    <submittedName>
        <fullName evidence="2">Uncharacterized protein</fullName>
    </submittedName>
</protein>
<feature type="compositionally biased region" description="Polar residues" evidence="1">
    <location>
        <begin position="1"/>
        <end position="15"/>
    </location>
</feature>
<gene>
    <name evidence="2" type="ORF">V1477_013395</name>
</gene>
<reference evidence="2 3" key="1">
    <citation type="journal article" date="2024" name="Ann. Entomol. Soc. Am.">
        <title>Genomic analyses of the southern and eastern yellowjacket wasps (Hymenoptera: Vespidae) reveal evolutionary signatures of social life.</title>
        <authorList>
            <person name="Catto M.A."/>
            <person name="Caine P.B."/>
            <person name="Orr S.E."/>
            <person name="Hunt B.G."/>
            <person name="Goodisman M.A.D."/>
        </authorList>
    </citation>
    <scope>NUCLEOTIDE SEQUENCE [LARGE SCALE GENOMIC DNA]</scope>
    <source>
        <strain evidence="2">232</strain>
        <tissue evidence="2">Head and thorax</tissue>
    </source>
</reference>
<evidence type="ECO:0000256" key="1">
    <source>
        <dbReference type="SAM" id="MobiDB-lite"/>
    </source>
</evidence>
<feature type="region of interest" description="Disordered" evidence="1">
    <location>
        <begin position="1"/>
        <end position="23"/>
    </location>
</feature>
<sequence>MKKLQNDCNQYEQGSGSDGYEHNDKNEYEQVVVMGMNKMIGMSMNKKVIVMALKALKCFRQDVIAFERVRLIVCFRETICSRESNASELNTINKQLVTFKYYEVFIFVEFVVK</sequence>
<proteinExistence type="predicted"/>
<keyword evidence="3" id="KW-1185">Reference proteome</keyword>
<dbReference type="Proteomes" id="UP001607303">
    <property type="component" value="Unassembled WGS sequence"/>
</dbReference>
<dbReference type="EMBL" id="JAYRBN010000067">
    <property type="protein sequence ID" value="KAL2735139.1"/>
    <property type="molecule type" value="Genomic_DNA"/>
</dbReference>
<dbReference type="AlphaFoldDB" id="A0ABD2BQU0"/>
<organism evidence="2 3">
    <name type="scientific">Vespula maculifrons</name>
    <name type="common">Eastern yellow jacket</name>
    <name type="synonym">Wasp</name>
    <dbReference type="NCBI Taxonomy" id="7453"/>
    <lineage>
        <taxon>Eukaryota</taxon>
        <taxon>Metazoa</taxon>
        <taxon>Ecdysozoa</taxon>
        <taxon>Arthropoda</taxon>
        <taxon>Hexapoda</taxon>
        <taxon>Insecta</taxon>
        <taxon>Pterygota</taxon>
        <taxon>Neoptera</taxon>
        <taxon>Endopterygota</taxon>
        <taxon>Hymenoptera</taxon>
        <taxon>Apocrita</taxon>
        <taxon>Aculeata</taxon>
        <taxon>Vespoidea</taxon>
        <taxon>Vespidae</taxon>
        <taxon>Vespinae</taxon>
        <taxon>Vespula</taxon>
    </lineage>
</organism>
<evidence type="ECO:0000313" key="3">
    <source>
        <dbReference type="Proteomes" id="UP001607303"/>
    </source>
</evidence>
<evidence type="ECO:0000313" key="2">
    <source>
        <dbReference type="EMBL" id="KAL2735139.1"/>
    </source>
</evidence>
<accession>A0ABD2BQU0</accession>
<name>A0ABD2BQU0_VESMC</name>
<comment type="caution">
    <text evidence="2">The sequence shown here is derived from an EMBL/GenBank/DDBJ whole genome shotgun (WGS) entry which is preliminary data.</text>
</comment>